<evidence type="ECO:0000256" key="4">
    <source>
        <dbReference type="ARBA" id="ARBA00022989"/>
    </source>
</evidence>
<dbReference type="Pfam" id="PF01384">
    <property type="entry name" value="PHO4"/>
    <property type="match status" value="1"/>
</dbReference>
<dbReference type="InterPro" id="IPR001204">
    <property type="entry name" value="Phos_transporter"/>
</dbReference>
<feature type="transmembrane region" description="Helical" evidence="6">
    <location>
        <begin position="349"/>
        <end position="369"/>
    </location>
</feature>
<name>A0ABY0CUA3_9DELT</name>
<feature type="transmembrane region" description="Helical" evidence="6">
    <location>
        <begin position="263"/>
        <end position="281"/>
    </location>
</feature>
<dbReference type="PANTHER" id="PTHR11101">
    <property type="entry name" value="PHOSPHATE TRANSPORTER"/>
    <property type="match status" value="1"/>
</dbReference>
<feature type="transmembrane region" description="Helical" evidence="6">
    <location>
        <begin position="148"/>
        <end position="170"/>
    </location>
</feature>
<keyword evidence="8" id="KW-1185">Reference proteome</keyword>
<keyword evidence="3 6" id="KW-0812">Transmembrane</keyword>
<comment type="similarity">
    <text evidence="6">Belongs to the inorganic phosphate transporter (PiT) (TC 2.A.20) family.</text>
</comment>
<feature type="transmembrane region" description="Helical" evidence="6">
    <location>
        <begin position="44"/>
        <end position="63"/>
    </location>
</feature>
<feature type="transmembrane region" description="Helical" evidence="6">
    <location>
        <begin position="375"/>
        <end position="397"/>
    </location>
</feature>
<dbReference type="Proteomes" id="UP000282926">
    <property type="component" value="Unassembled WGS sequence"/>
</dbReference>
<feature type="transmembrane region" description="Helical" evidence="6">
    <location>
        <begin position="123"/>
        <end position="142"/>
    </location>
</feature>
<feature type="transmembrane region" description="Helical" evidence="6">
    <location>
        <begin position="309"/>
        <end position="328"/>
    </location>
</feature>
<comment type="caution">
    <text evidence="7">The sequence shown here is derived from an EMBL/GenBank/DDBJ whole genome shotgun (WGS) entry which is preliminary data.</text>
</comment>
<dbReference type="EMBL" id="SADD01000004">
    <property type="protein sequence ID" value="RVU44914.1"/>
    <property type="molecule type" value="Genomic_DNA"/>
</dbReference>
<evidence type="ECO:0000256" key="5">
    <source>
        <dbReference type="ARBA" id="ARBA00023136"/>
    </source>
</evidence>
<sequence>MGVELILWVAIAFGFYMAWSIGANDAANAMGTSVGSKAISFKEAVIIAAIFEFSGAFIAGASVTDTMRRGIIDPLLFNDAAVVGTAEGSTLFMLGMLAALISAAVWLHLAAMLGWPVSTTHSIVGAITGFGLVAVGPAYIQWGTLAKIVSSWAVSPLTGGILAYLVFSLVRKMIFDAENPVAAVKRWSPVLVFPVFLVLGLVIFVKGMPGVDLESYGIGTTEIWLLSALVGVVGSLVSWLFVRTIEEPSGDDRDLHVARVEKVFRYLQIATACFVAFAHGSNDVANSIGPLAAIVGTFNEGAITAKVPVPTWVLLLGGLGIVIGLATYGYKVIETIGTKITEITPSRGFAAEFGAASTILMGSWLGLPISTTHTVVGAVIGVGFARGMTALNLGIIWNIVKSWVYTLPVAGGSTILIYVSLKAAYSTFIAPL</sequence>
<evidence type="ECO:0000256" key="6">
    <source>
        <dbReference type="RuleBase" id="RU363058"/>
    </source>
</evidence>
<keyword evidence="4 6" id="KW-1133">Transmembrane helix</keyword>
<feature type="transmembrane region" description="Helical" evidence="6">
    <location>
        <begin position="91"/>
        <end position="111"/>
    </location>
</feature>
<dbReference type="RefSeq" id="WP_115603774.1">
    <property type="nucleotide sequence ID" value="NZ_SADD01000004.1"/>
</dbReference>
<gene>
    <name evidence="7" type="ORF">EA187_10275</name>
</gene>
<feature type="transmembrane region" description="Helical" evidence="6">
    <location>
        <begin position="190"/>
        <end position="211"/>
    </location>
</feature>
<reference evidence="7 8" key="1">
    <citation type="submission" date="2019-01" db="EMBL/GenBank/DDBJ databases">
        <title>Lujinxingia litoralis gen. nov., sp. nov. and Lujinxingia sediminis gen. nov., sp. nov., new members in the order Bradymonadales, isolated from coastal sediment.</title>
        <authorList>
            <person name="Li C.-M."/>
        </authorList>
    </citation>
    <scope>NUCLEOTIDE SEQUENCE [LARGE SCALE GENOMIC DNA]</scope>
    <source>
        <strain evidence="7 8">SEH01</strain>
    </source>
</reference>
<evidence type="ECO:0000256" key="2">
    <source>
        <dbReference type="ARBA" id="ARBA00022448"/>
    </source>
</evidence>
<protein>
    <recommendedName>
        <fullName evidence="6">Phosphate transporter</fullName>
    </recommendedName>
</protein>
<comment type="subcellular location">
    <subcellularLocation>
        <location evidence="1 6">Membrane</location>
        <topology evidence="1 6">Multi-pass membrane protein</topology>
    </subcellularLocation>
</comment>
<keyword evidence="6" id="KW-0592">Phosphate transport</keyword>
<keyword evidence="5 6" id="KW-0472">Membrane</keyword>
<feature type="transmembrane region" description="Helical" evidence="6">
    <location>
        <begin position="6"/>
        <end position="23"/>
    </location>
</feature>
<proteinExistence type="inferred from homology"/>
<feature type="transmembrane region" description="Helical" evidence="6">
    <location>
        <begin position="404"/>
        <end position="425"/>
    </location>
</feature>
<accession>A0ABY0CUA3</accession>
<dbReference type="PANTHER" id="PTHR11101:SF80">
    <property type="entry name" value="PHOSPHATE TRANSPORTER"/>
    <property type="match status" value="1"/>
</dbReference>
<evidence type="ECO:0000313" key="8">
    <source>
        <dbReference type="Proteomes" id="UP000282926"/>
    </source>
</evidence>
<feature type="transmembrane region" description="Helical" evidence="6">
    <location>
        <begin position="223"/>
        <end position="242"/>
    </location>
</feature>
<organism evidence="7 8">
    <name type="scientific">Lujinxingia sediminis</name>
    <dbReference type="NCBI Taxonomy" id="2480984"/>
    <lineage>
        <taxon>Bacteria</taxon>
        <taxon>Deltaproteobacteria</taxon>
        <taxon>Bradymonadales</taxon>
        <taxon>Lujinxingiaceae</taxon>
        <taxon>Lujinxingia</taxon>
    </lineage>
</organism>
<evidence type="ECO:0000256" key="3">
    <source>
        <dbReference type="ARBA" id="ARBA00022692"/>
    </source>
</evidence>
<evidence type="ECO:0000256" key="1">
    <source>
        <dbReference type="ARBA" id="ARBA00004141"/>
    </source>
</evidence>
<evidence type="ECO:0000313" key="7">
    <source>
        <dbReference type="EMBL" id="RVU44914.1"/>
    </source>
</evidence>
<keyword evidence="2 6" id="KW-0813">Transport</keyword>